<evidence type="ECO:0000313" key="2">
    <source>
        <dbReference type="EMBL" id="OOV84537.1"/>
    </source>
</evidence>
<organism evidence="2 3">
    <name type="scientific">Acinetobacter amyesii</name>
    <dbReference type="NCBI Taxonomy" id="2942470"/>
    <lineage>
        <taxon>Bacteria</taxon>
        <taxon>Pseudomonadati</taxon>
        <taxon>Pseudomonadota</taxon>
        <taxon>Gammaproteobacteria</taxon>
        <taxon>Moraxellales</taxon>
        <taxon>Moraxellaceae</taxon>
        <taxon>Acinetobacter</taxon>
    </lineage>
</organism>
<name>A0A1T1H4C8_9GAMM</name>
<comment type="caution">
    <text evidence="2">The sequence shown here is derived from an EMBL/GenBank/DDBJ whole genome shotgun (WGS) entry which is preliminary data.</text>
</comment>
<keyword evidence="3" id="KW-1185">Reference proteome</keyword>
<evidence type="ECO:0000313" key="3">
    <source>
        <dbReference type="Proteomes" id="UP000191160"/>
    </source>
</evidence>
<keyword evidence="1" id="KW-0812">Transmembrane</keyword>
<keyword evidence="1" id="KW-0472">Membrane</keyword>
<feature type="transmembrane region" description="Helical" evidence="1">
    <location>
        <begin position="28"/>
        <end position="49"/>
    </location>
</feature>
<evidence type="ECO:0000256" key="1">
    <source>
        <dbReference type="SAM" id="Phobius"/>
    </source>
</evidence>
<feature type="transmembrane region" description="Helical" evidence="1">
    <location>
        <begin position="55"/>
        <end position="75"/>
    </location>
</feature>
<keyword evidence="1" id="KW-1133">Transmembrane helix</keyword>
<dbReference type="Proteomes" id="UP000191160">
    <property type="component" value="Unassembled WGS sequence"/>
</dbReference>
<dbReference type="AlphaFoldDB" id="A0A1T1H4C8"/>
<accession>A0A1T1H4C8</accession>
<proteinExistence type="predicted"/>
<reference evidence="2 3" key="1">
    <citation type="submission" date="2017-02" db="EMBL/GenBank/DDBJ databases">
        <title>Acinetobacter sp. ANC 4945, whole genome shotgun sequencing project.</title>
        <authorList>
            <person name="Radolfova-Krizova L."/>
            <person name="Al Atrouni A."/>
            <person name="Nemec A."/>
        </authorList>
    </citation>
    <scope>NUCLEOTIDE SEQUENCE [LARGE SCALE GENOMIC DNA]</scope>
    <source>
        <strain evidence="2 3">ANC 4945</strain>
    </source>
</reference>
<dbReference type="EMBL" id="MVKX01000003">
    <property type="protein sequence ID" value="OOV84537.1"/>
    <property type="molecule type" value="Genomic_DNA"/>
</dbReference>
<protein>
    <submittedName>
        <fullName evidence="2">Uncharacterized protein</fullName>
    </submittedName>
</protein>
<sequence>MFILYLGFAIILIGGLGFLIAAFKTSILWGLGCLLFYPISIVFLILYWQNAKNPFFLQLIGVFIVFLGSMLISPAELGKI</sequence>
<feature type="transmembrane region" description="Helical" evidence="1">
    <location>
        <begin position="6"/>
        <end position="23"/>
    </location>
</feature>
<dbReference type="RefSeq" id="WP_078189693.1">
    <property type="nucleotide sequence ID" value="NZ_JAMCOZ010000006.1"/>
</dbReference>
<gene>
    <name evidence="2" type="ORF">B1202_06110</name>
</gene>